<dbReference type="Proteomes" id="UP000265703">
    <property type="component" value="Unassembled WGS sequence"/>
</dbReference>
<organism evidence="1 2">
    <name type="scientific">Glomus cerebriforme</name>
    <dbReference type="NCBI Taxonomy" id="658196"/>
    <lineage>
        <taxon>Eukaryota</taxon>
        <taxon>Fungi</taxon>
        <taxon>Fungi incertae sedis</taxon>
        <taxon>Mucoromycota</taxon>
        <taxon>Glomeromycotina</taxon>
        <taxon>Glomeromycetes</taxon>
        <taxon>Glomerales</taxon>
        <taxon>Glomeraceae</taxon>
        <taxon>Glomus</taxon>
    </lineage>
</organism>
<proteinExistence type="predicted"/>
<name>A0A397SCL7_9GLOM</name>
<protein>
    <submittedName>
        <fullName evidence="1">Uncharacterized protein</fullName>
    </submittedName>
</protein>
<dbReference type="OrthoDB" id="6123at2759"/>
<accession>A0A397SCL7</accession>
<reference evidence="1 2" key="1">
    <citation type="submission" date="2018-06" db="EMBL/GenBank/DDBJ databases">
        <title>Comparative genomics reveals the genomic features of Rhizophagus irregularis, R. cerebriforme, R. diaphanum and Gigaspora rosea, and their symbiotic lifestyle signature.</title>
        <authorList>
            <person name="Morin E."/>
            <person name="San Clemente H."/>
            <person name="Chen E.C.H."/>
            <person name="De La Providencia I."/>
            <person name="Hainaut M."/>
            <person name="Kuo A."/>
            <person name="Kohler A."/>
            <person name="Murat C."/>
            <person name="Tang N."/>
            <person name="Roy S."/>
            <person name="Loubradou J."/>
            <person name="Henrissat B."/>
            <person name="Grigoriev I.V."/>
            <person name="Corradi N."/>
            <person name="Roux C."/>
            <person name="Martin F.M."/>
        </authorList>
    </citation>
    <scope>NUCLEOTIDE SEQUENCE [LARGE SCALE GENOMIC DNA]</scope>
    <source>
        <strain evidence="1 2">DAOM 227022</strain>
    </source>
</reference>
<keyword evidence="2" id="KW-1185">Reference proteome</keyword>
<comment type="caution">
    <text evidence="1">The sequence shown here is derived from an EMBL/GenBank/DDBJ whole genome shotgun (WGS) entry which is preliminary data.</text>
</comment>
<evidence type="ECO:0000313" key="1">
    <source>
        <dbReference type="EMBL" id="RIA84030.1"/>
    </source>
</evidence>
<evidence type="ECO:0000313" key="2">
    <source>
        <dbReference type="Proteomes" id="UP000265703"/>
    </source>
</evidence>
<dbReference type="EMBL" id="QKYT01000522">
    <property type="protein sequence ID" value="RIA84030.1"/>
    <property type="molecule type" value="Genomic_DNA"/>
</dbReference>
<sequence length="133" mass="15479">MTAVNNKVFKGCETWLTKERQKFESITEDNFQKFSTEYQQEVDWLRNYLQNIIRATKVEFSKKNEISNQVTDNEITRDTTSCRNNVEITTNATHQIKRLATKRTPKSKHEKPEIKSLILAAAAAKRKNKKKGS</sequence>
<gene>
    <name evidence="1" type="ORF">C1645_436637</name>
</gene>
<dbReference type="AlphaFoldDB" id="A0A397SCL7"/>